<evidence type="ECO:0000256" key="3">
    <source>
        <dbReference type="ARBA" id="ARBA00023163"/>
    </source>
</evidence>
<name>A0A4V2Q0D8_9FIRM</name>
<evidence type="ECO:0000256" key="1">
    <source>
        <dbReference type="ARBA" id="ARBA00023015"/>
    </source>
</evidence>
<dbReference type="Pfam" id="PF00392">
    <property type="entry name" value="GntR"/>
    <property type="match status" value="1"/>
</dbReference>
<dbReference type="Pfam" id="PF07729">
    <property type="entry name" value="FCD"/>
    <property type="match status" value="1"/>
</dbReference>
<dbReference type="InterPro" id="IPR011711">
    <property type="entry name" value="GntR_C"/>
</dbReference>
<dbReference type="OrthoDB" id="9781630at2"/>
<dbReference type="SMART" id="SM00345">
    <property type="entry name" value="HTH_GNTR"/>
    <property type="match status" value="1"/>
</dbReference>
<dbReference type="Gene3D" id="1.20.120.530">
    <property type="entry name" value="GntR ligand-binding domain-like"/>
    <property type="match status" value="1"/>
</dbReference>
<evidence type="ECO:0000256" key="2">
    <source>
        <dbReference type="ARBA" id="ARBA00023125"/>
    </source>
</evidence>
<dbReference type="PANTHER" id="PTHR43537:SF24">
    <property type="entry name" value="GLUCONATE OPERON TRANSCRIPTIONAL REPRESSOR"/>
    <property type="match status" value="1"/>
</dbReference>
<dbReference type="GO" id="GO:0003700">
    <property type="term" value="F:DNA-binding transcription factor activity"/>
    <property type="evidence" value="ECO:0007669"/>
    <property type="project" value="InterPro"/>
</dbReference>
<keyword evidence="1" id="KW-0805">Transcription regulation</keyword>
<protein>
    <submittedName>
        <fullName evidence="5">GntR family transcriptional regulator</fullName>
    </submittedName>
</protein>
<dbReference type="InterPro" id="IPR036390">
    <property type="entry name" value="WH_DNA-bd_sf"/>
</dbReference>
<reference evidence="5 6" key="1">
    <citation type="submission" date="2019-03" db="EMBL/GenBank/DDBJ databases">
        <title>Genomic Encyclopedia of Type Strains, Phase IV (KMG-IV): sequencing the most valuable type-strain genomes for metagenomic binning, comparative biology and taxonomic classification.</title>
        <authorList>
            <person name="Goeker M."/>
        </authorList>
    </citation>
    <scope>NUCLEOTIDE SEQUENCE [LARGE SCALE GENOMIC DNA]</scope>
    <source>
        <strain evidence="5 6">DSM 24176</strain>
    </source>
</reference>
<keyword evidence="2" id="KW-0238">DNA-binding</keyword>
<evidence type="ECO:0000313" key="6">
    <source>
        <dbReference type="Proteomes" id="UP000294545"/>
    </source>
</evidence>
<dbReference type="InterPro" id="IPR008920">
    <property type="entry name" value="TF_FadR/GntR_C"/>
</dbReference>
<dbReference type="CDD" id="cd07377">
    <property type="entry name" value="WHTH_GntR"/>
    <property type="match status" value="1"/>
</dbReference>
<evidence type="ECO:0000313" key="5">
    <source>
        <dbReference type="EMBL" id="TCK92871.1"/>
    </source>
</evidence>
<dbReference type="EMBL" id="SMGQ01000013">
    <property type="protein sequence ID" value="TCK92871.1"/>
    <property type="molecule type" value="Genomic_DNA"/>
</dbReference>
<accession>A0A4V2Q0D8</accession>
<dbReference type="RefSeq" id="WP_132282724.1">
    <property type="nucleotide sequence ID" value="NZ_SMGQ01000013.1"/>
</dbReference>
<gene>
    <name evidence="5" type="ORF">EDC19_2027</name>
</gene>
<dbReference type="SUPFAM" id="SSF48008">
    <property type="entry name" value="GntR ligand-binding domain-like"/>
    <property type="match status" value="1"/>
</dbReference>
<dbReference type="AlphaFoldDB" id="A0A4V2Q0D8"/>
<dbReference type="SUPFAM" id="SSF46785">
    <property type="entry name" value="Winged helix' DNA-binding domain"/>
    <property type="match status" value="1"/>
</dbReference>
<dbReference type="PROSITE" id="PS50949">
    <property type="entry name" value="HTH_GNTR"/>
    <property type="match status" value="1"/>
</dbReference>
<dbReference type="SMART" id="SM00895">
    <property type="entry name" value="FCD"/>
    <property type="match status" value="1"/>
</dbReference>
<organism evidence="5 6">
    <name type="scientific">Natranaerovirga hydrolytica</name>
    <dbReference type="NCBI Taxonomy" id="680378"/>
    <lineage>
        <taxon>Bacteria</taxon>
        <taxon>Bacillati</taxon>
        <taxon>Bacillota</taxon>
        <taxon>Clostridia</taxon>
        <taxon>Lachnospirales</taxon>
        <taxon>Natranaerovirgaceae</taxon>
        <taxon>Natranaerovirga</taxon>
    </lineage>
</organism>
<keyword evidence="6" id="KW-1185">Reference proteome</keyword>
<dbReference type="GO" id="GO:0003677">
    <property type="term" value="F:DNA binding"/>
    <property type="evidence" value="ECO:0007669"/>
    <property type="project" value="UniProtKB-KW"/>
</dbReference>
<dbReference type="PANTHER" id="PTHR43537">
    <property type="entry name" value="TRANSCRIPTIONAL REGULATOR, GNTR FAMILY"/>
    <property type="match status" value="1"/>
</dbReference>
<proteinExistence type="predicted"/>
<dbReference type="Proteomes" id="UP000294545">
    <property type="component" value="Unassembled WGS sequence"/>
</dbReference>
<keyword evidence="3" id="KW-0804">Transcription</keyword>
<dbReference type="InterPro" id="IPR036388">
    <property type="entry name" value="WH-like_DNA-bd_sf"/>
</dbReference>
<feature type="domain" description="HTH gntR-type" evidence="4">
    <location>
        <begin position="14"/>
        <end position="81"/>
    </location>
</feature>
<evidence type="ECO:0000259" key="4">
    <source>
        <dbReference type="PROSITE" id="PS50949"/>
    </source>
</evidence>
<dbReference type="PRINTS" id="PR00035">
    <property type="entry name" value="HTHGNTR"/>
</dbReference>
<sequence>MSDYKVQDEVTDKYSLRGRVFHRLREDILVGKYKENESLKETIISNELGVSRTPVREAIRQLELEGLVNIIPNKGAIVTGINEKDIKDIYAIRSLLEGLCARWAVDHFTEKKIEQIEEIIYLSEFHIRKGHFEHVYELDNKFHEALYDASNSKTLKHLLSDFHYYVQKVRKESLSTNKRALKSIEEHKAILEAIKNKDGDKAEYLANLHIKNTSKNVIDNYLDQ</sequence>
<dbReference type="Gene3D" id="1.10.10.10">
    <property type="entry name" value="Winged helix-like DNA-binding domain superfamily/Winged helix DNA-binding domain"/>
    <property type="match status" value="1"/>
</dbReference>
<dbReference type="InterPro" id="IPR000524">
    <property type="entry name" value="Tscrpt_reg_HTH_GntR"/>
</dbReference>
<comment type="caution">
    <text evidence="5">The sequence shown here is derived from an EMBL/GenBank/DDBJ whole genome shotgun (WGS) entry which is preliminary data.</text>
</comment>